<accession>A0A915ISH6</accession>
<dbReference type="AlphaFoldDB" id="A0A915ISH6"/>
<keyword evidence="1" id="KW-1185">Reference proteome</keyword>
<proteinExistence type="predicted"/>
<sequence length="161" mass="18020">MLNEIITKISAFKPMPLNVRQPTFEPTLTISVANGIGDHTTQHRPKEVEIIPAMHGIIFRKVTLYPAQMILFRIPMPSIRMQIFCRRGNKTFIMMPGQLHMLLRPQIPHAQAHSPQNSCSCYRCHVPHGSGGGRASQVEHRSCMLRLGGCPSKTVDVGEDV</sequence>
<evidence type="ECO:0000313" key="1">
    <source>
        <dbReference type="Proteomes" id="UP000887565"/>
    </source>
</evidence>
<protein>
    <submittedName>
        <fullName evidence="2">Uncharacterized protein</fullName>
    </submittedName>
</protein>
<name>A0A915ISH6_ROMCU</name>
<evidence type="ECO:0000313" key="2">
    <source>
        <dbReference type="WBParaSite" id="nRc.2.0.1.t16771-RA"/>
    </source>
</evidence>
<dbReference type="Proteomes" id="UP000887565">
    <property type="component" value="Unplaced"/>
</dbReference>
<reference evidence="2" key="1">
    <citation type="submission" date="2022-11" db="UniProtKB">
        <authorList>
            <consortium name="WormBaseParasite"/>
        </authorList>
    </citation>
    <scope>IDENTIFICATION</scope>
</reference>
<organism evidence="1 2">
    <name type="scientific">Romanomermis culicivorax</name>
    <name type="common">Nematode worm</name>
    <dbReference type="NCBI Taxonomy" id="13658"/>
    <lineage>
        <taxon>Eukaryota</taxon>
        <taxon>Metazoa</taxon>
        <taxon>Ecdysozoa</taxon>
        <taxon>Nematoda</taxon>
        <taxon>Enoplea</taxon>
        <taxon>Dorylaimia</taxon>
        <taxon>Mermithida</taxon>
        <taxon>Mermithoidea</taxon>
        <taxon>Mermithidae</taxon>
        <taxon>Romanomermis</taxon>
    </lineage>
</organism>
<dbReference type="WBParaSite" id="nRc.2.0.1.t16771-RA">
    <property type="protein sequence ID" value="nRc.2.0.1.t16771-RA"/>
    <property type="gene ID" value="nRc.2.0.1.g16771"/>
</dbReference>